<dbReference type="PANTHER" id="PTHR47784">
    <property type="entry name" value="STEROL UPTAKE CONTROL PROTEIN 2"/>
    <property type="match status" value="1"/>
</dbReference>
<keyword evidence="1" id="KW-0539">Nucleus</keyword>
<comment type="caution">
    <text evidence="4">The sequence shown here is derived from an EMBL/GenBank/DDBJ whole genome shotgun (WGS) entry which is preliminary data.</text>
</comment>
<dbReference type="GO" id="GO:0001228">
    <property type="term" value="F:DNA-binding transcription activator activity, RNA polymerase II-specific"/>
    <property type="evidence" value="ECO:0007669"/>
    <property type="project" value="TreeGrafter"/>
</dbReference>
<evidence type="ECO:0000259" key="3">
    <source>
        <dbReference type="PROSITE" id="PS50048"/>
    </source>
</evidence>
<organism evidence="4 5">
    <name type="scientific">Colletotrichum plurivorum</name>
    <dbReference type="NCBI Taxonomy" id="2175906"/>
    <lineage>
        <taxon>Eukaryota</taxon>
        <taxon>Fungi</taxon>
        <taxon>Dikarya</taxon>
        <taxon>Ascomycota</taxon>
        <taxon>Pezizomycotina</taxon>
        <taxon>Sordariomycetes</taxon>
        <taxon>Hypocreomycetidae</taxon>
        <taxon>Glomerellales</taxon>
        <taxon>Glomerellaceae</taxon>
        <taxon>Colletotrichum</taxon>
        <taxon>Colletotrichum orchidearum species complex</taxon>
    </lineage>
</organism>
<name>A0A8H6K3G7_9PEZI</name>
<sequence>MRSHRKSRHGCKDCKDRKVKCDETKPACIKCRTAGRPCSYLTLRGNLPMPPLTPLQPSQVSTPGSAYHLSVLSVDSANTPPPATGESETPGSAFDPMPAPRINLSQSESYSLLHLGLFDHFRGTLTDLTELSHSYMGRMFRLTYKEALKRPYLMDEVLAYTAAHKSTLVDDADSKVLYHTEATRLQSRAITNLGVADEIVTEDNFLALFIFSVLLGQHVLFDAFSSAASLPAVLDKLVHCLGIHHGISAIAGEAMEKFAAVFQQQLLADPAQMKHDVTGSPDGLRGSECDDVLRRLQASDMSDAVRAVYVRVVEILQYQFNSARDKDSWRFVAVQDWPVRISNDYISLLKQRRPEALVILGYYAVLLHRAREFWVVGDSGRFLIRAISNHLGSYWADWLEWPNQELNR</sequence>
<dbReference type="SUPFAM" id="SSF57701">
    <property type="entry name" value="Zn2/Cys6 DNA-binding domain"/>
    <property type="match status" value="1"/>
</dbReference>
<dbReference type="InterPro" id="IPR001138">
    <property type="entry name" value="Zn2Cys6_DnaBD"/>
</dbReference>
<dbReference type="InterPro" id="IPR053157">
    <property type="entry name" value="Sterol_Uptake_Regulator"/>
</dbReference>
<dbReference type="SMART" id="SM00066">
    <property type="entry name" value="GAL4"/>
    <property type="match status" value="1"/>
</dbReference>
<gene>
    <name evidence="4" type="ORF">CPLU01_11228</name>
</gene>
<protein>
    <submittedName>
        <fullName evidence="4">C6 finger domain-containing protein</fullName>
    </submittedName>
</protein>
<evidence type="ECO:0000313" key="4">
    <source>
        <dbReference type="EMBL" id="KAF6823761.1"/>
    </source>
</evidence>
<dbReference type="PANTHER" id="PTHR47784:SF4">
    <property type="entry name" value="ZN(II)2CYS6 TRANSCRIPTION FACTOR (EUROFUNG)"/>
    <property type="match status" value="1"/>
</dbReference>
<dbReference type="AlphaFoldDB" id="A0A8H6K3G7"/>
<dbReference type="PROSITE" id="PS00463">
    <property type="entry name" value="ZN2_CY6_FUNGAL_1"/>
    <property type="match status" value="1"/>
</dbReference>
<feature type="domain" description="Zn(2)-C6 fungal-type" evidence="3">
    <location>
        <begin position="10"/>
        <end position="40"/>
    </location>
</feature>
<reference evidence="4" key="1">
    <citation type="journal article" date="2020" name="Phytopathology">
        <title>Genome Sequence Resources of Colletotrichum truncatum, C. plurivorum, C. musicola, and C. sojae: Four Species Pathogenic to Soybean (Glycine max).</title>
        <authorList>
            <person name="Rogerio F."/>
            <person name="Boufleur T.R."/>
            <person name="Ciampi-Guillardi M."/>
            <person name="Sukno S.A."/>
            <person name="Thon M.R."/>
            <person name="Massola Junior N.S."/>
            <person name="Baroncelli R."/>
        </authorList>
    </citation>
    <scope>NUCLEOTIDE SEQUENCE</scope>
    <source>
        <strain evidence="4">LFN00145</strain>
    </source>
</reference>
<dbReference type="Pfam" id="PF00172">
    <property type="entry name" value="Zn_clus"/>
    <property type="match status" value="1"/>
</dbReference>
<dbReference type="PROSITE" id="PS50048">
    <property type="entry name" value="ZN2_CY6_FUNGAL_2"/>
    <property type="match status" value="1"/>
</dbReference>
<evidence type="ECO:0000313" key="5">
    <source>
        <dbReference type="Proteomes" id="UP000654918"/>
    </source>
</evidence>
<dbReference type="GO" id="GO:0008270">
    <property type="term" value="F:zinc ion binding"/>
    <property type="evidence" value="ECO:0007669"/>
    <property type="project" value="InterPro"/>
</dbReference>
<dbReference type="Gene3D" id="4.10.240.10">
    <property type="entry name" value="Zn(2)-C6 fungal-type DNA-binding domain"/>
    <property type="match status" value="1"/>
</dbReference>
<dbReference type="Proteomes" id="UP000654918">
    <property type="component" value="Unassembled WGS sequence"/>
</dbReference>
<proteinExistence type="predicted"/>
<dbReference type="CDD" id="cd00067">
    <property type="entry name" value="GAL4"/>
    <property type="match status" value="1"/>
</dbReference>
<evidence type="ECO:0000256" key="2">
    <source>
        <dbReference type="SAM" id="MobiDB-lite"/>
    </source>
</evidence>
<keyword evidence="5" id="KW-1185">Reference proteome</keyword>
<evidence type="ECO:0000256" key="1">
    <source>
        <dbReference type="ARBA" id="ARBA00023242"/>
    </source>
</evidence>
<dbReference type="EMBL" id="WIGO01000206">
    <property type="protein sequence ID" value="KAF6823761.1"/>
    <property type="molecule type" value="Genomic_DNA"/>
</dbReference>
<feature type="region of interest" description="Disordered" evidence="2">
    <location>
        <begin position="76"/>
        <end position="99"/>
    </location>
</feature>
<dbReference type="PRINTS" id="PR00755">
    <property type="entry name" value="AFLATOXINBRP"/>
</dbReference>
<accession>A0A8H6K3G7</accession>
<dbReference type="InterPro" id="IPR036864">
    <property type="entry name" value="Zn2-C6_fun-type_DNA-bd_sf"/>
</dbReference>